<reference evidence="1 2" key="1">
    <citation type="submission" date="2016-11" db="EMBL/GenBank/DDBJ databases">
        <title>The macronuclear genome of Stentor coeruleus: a giant cell with tiny introns.</title>
        <authorList>
            <person name="Slabodnick M."/>
            <person name="Ruby J.G."/>
            <person name="Reiff S.B."/>
            <person name="Swart E.C."/>
            <person name="Gosai S."/>
            <person name="Prabakaran S."/>
            <person name="Witkowska E."/>
            <person name="Larue G.E."/>
            <person name="Fisher S."/>
            <person name="Freeman R.M."/>
            <person name="Gunawardena J."/>
            <person name="Chu W."/>
            <person name="Stover N.A."/>
            <person name="Gregory B.D."/>
            <person name="Nowacki M."/>
            <person name="Derisi J."/>
            <person name="Roy S.W."/>
            <person name="Marshall W.F."/>
            <person name="Sood P."/>
        </authorList>
    </citation>
    <scope>NUCLEOTIDE SEQUENCE [LARGE SCALE GENOMIC DNA]</scope>
    <source>
        <strain evidence="1">WM001</strain>
    </source>
</reference>
<accession>A0A1R2B8G2</accession>
<protein>
    <submittedName>
        <fullName evidence="1">Uncharacterized protein</fullName>
    </submittedName>
</protein>
<name>A0A1R2B8G2_9CILI</name>
<dbReference type="AlphaFoldDB" id="A0A1R2B8G2"/>
<evidence type="ECO:0000313" key="1">
    <source>
        <dbReference type="EMBL" id="OMJ72965.1"/>
    </source>
</evidence>
<sequence>MGTCIGHRRAKFYNIKRMPSTWLLDLEPLKNVKTCYEKDKSKKPDCLALSYITIREPILMDPKSNPLYISHINKIKYIN</sequence>
<dbReference type="EMBL" id="MPUH01000859">
    <property type="protein sequence ID" value="OMJ72965.1"/>
    <property type="molecule type" value="Genomic_DNA"/>
</dbReference>
<dbReference type="Proteomes" id="UP000187209">
    <property type="component" value="Unassembled WGS sequence"/>
</dbReference>
<keyword evidence="2" id="KW-1185">Reference proteome</keyword>
<comment type="caution">
    <text evidence="1">The sequence shown here is derived from an EMBL/GenBank/DDBJ whole genome shotgun (WGS) entry which is preliminary data.</text>
</comment>
<gene>
    <name evidence="1" type="ORF">SteCoe_28473</name>
</gene>
<organism evidence="1 2">
    <name type="scientific">Stentor coeruleus</name>
    <dbReference type="NCBI Taxonomy" id="5963"/>
    <lineage>
        <taxon>Eukaryota</taxon>
        <taxon>Sar</taxon>
        <taxon>Alveolata</taxon>
        <taxon>Ciliophora</taxon>
        <taxon>Postciliodesmatophora</taxon>
        <taxon>Heterotrichea</taxon>
        <taxon>Heterotrichida</taxon>
        <taxon>Stentoridae</taxon>
        <taxon>Stentor</taxon>
    </lineage>
</organism>
<proteinExistence type="predicted"/>
<evidence type="ECO:0000313" key="2">
    <source>
        <dbReference type="Proteomes" id="UP000187209"/>
    </source>
</evidence>